<evidence type="ECO:0000313" key="4">
    <source>
        <dbReference type="EMBL" id="OHA41365.1"/>
    </source>
</evidence>
<proteinExistence type="predicted"/>
<sequence length="152" mass="17781">MNALPLHIFAIYFSPYTAHAVDVDGVIYPTVEHAYQCMRYTDEKITKEIINARSPVKAWQTSCKYKHLQKPDFRPRKREIMKNLMRARALQHEEVRKALLDSGDAPIVKHITTYPPGDGFWDDGENGEGENQMGKIWMEIREELRSQPHYTY</sequence>
<organism evidence="4 5">
    <name type="scientific">Candidatus Taylorbacteria bacterium RIFCSPLOWO2_12_FULL_43_20</name>
    <dbReference type="NCBI Taxonomy" id="1802332"/>
    <lineage>
        <taxon>Bacteria</taxon>
        <taxon>Candidatus Tayloriibacteriota</taxon>
    </lineage>
</organism>
<name>A0A1G2NZ43_9BACT</name>
<evidence type="ECO:0000256" key="1">
    <source>
        <dbReference type="ARBA" id="ARBA00000022"/>
    </source>
</evidence>
<evidence type="ECO:0000256" key="2">
    <source>
        <dbReference type="ARBA" id="ARBA00000751"/>
    </source>
</evidence>
<dbReference type="CDD" id="cd15457">
    <property type="entry name" value="NADAR"/>
    <property type="match status" value="1"/>
</dbReference>
<evidence type="ECO:0000259" key="3">
    <source>
        <dbReference type="Pfam" id="PF08719"/>
    </source>
</evidence>
<protein>
    <recommendedName>
        <fullName evidence="3">NADAR domain-containing protein</fullName>
    </recommendedName>
</protein>
<dbReference type="InterPro" id="IPR037238">
    <property type="entry name" value="YbiA-like_sf"/>
</dbReference>
<comment type="catalytic activity">
    <reaction evidence="2">
        <text>2,5-diamino-6-hydroxy-4-(5-phosphoribosylamino)-pyrimidine + H2O = 2,5,6-triamino-4-hydroxypyrimidine + D-ribose 5-phosphate</text>
        <dbReference type="Rhea" id="RHEA:23436"/>
        <dbReference type="ChEBI" id="CHEBI:15377"/>
        <dbReference type="ChEBI" id="CHEBI:58614"/>
        <dbReference type="ChEBI" id="CHEBI:78346"/>
        <dbReference type="ChEBI" id="CHEBI:137796"/>
    </reaction>
</comment>
<reference evidence="4 5" key="1">
    <citation type="journal article" date="2016" name="Nat. Commun.">
        <title>Thousands of microbial genomes shed light on interconnected biogeochemical processes in an aquifer system.</title>
        <authorList>
            <person name="Anantharaman K."/>
            <person name="Brown C.T."/>
            <person name="Hug L.A."/>
            <person name="Sharon I."/>
            <person name="Castelle C.J."/>
            <person name="Probst A.J."/>
            <person name="Thomas B.C."/>
            <person name="Singh A."/>
            <person name="Wilkins M.J."/>
            <person name="Karaoz U."/>
            <person name="Brodie E.L."/>
            <person name="Williams K.H."/>
            <person name="Hubbard S.S."/>
            <person name="Banfield J.F."/>
        </authorList>
    </citation>
    <scope>NUCLEOTIDE SEQUENCE [LARGE SCALE GENOMIC DNA]</scope>
</reference>
<dbReference type="EMBL" id="MHSK01000035">
    <property type="protein sequence ID" value="OHA41365.1"/>
    <property type="molecule type" value="Genomic_DNA"/>
</dbReference>
<dbReference type="AlphaFoldDB" id="A0A1G2NZ43"/>
<accession>A0A1G2NZ43</accession>
<comment type="caution">
    <text evidence="4">The sequence shown here is derived from an EMBL/GenBank/DDBJ whole genome shotgun (WGS) entry which is preliminary data.</text>
</comment>
<evidence type="ECO:0000313" key="5">
    <source>
        <dbReference type="Proteomes" id="UP000177269"/>
    </source>
</evidence>
<dbReference type="Proteomes" id="UP000177269">
    <property type="component" value="Unassembled WGS sequence"/>
</dbReference>
<comment type="catalytic activity">
    <reaction evidence="1">
        <text>5-amino-6-(5-phospho-D-ribosylamino)uracil + H2O = 5,6-diaminouracil + D-ribose 5-phosphate</text>
        <dbReference type="Rhea" id="RHEA:55020"/>
        <dbReference type="ChEBI" id="CHEBI:15377"/>
        <dbReference type="ChEBI" id="CHEBI:46252"/>
        <dbReference type="ChEBI" id="CHEBI:58453"/>
        <dbReference type="ChEBI" id="CHEBI:78346"/>
    </reaction>
</comment>
<gene>
    <name evidence="4" type="ORF">A3G52_04950</name>
</gene>
<feature type="domain" description="NADAR" evidence="3">
    <location>
        <begin position="17"/>
        <end position="145"/>
    </location>
</feature>
<dbReference type="SUPFAM" id="SSF143990">
    <property type="entry name" value="YbiA-like"/>
    <property type="match status" value="1"/>
</dbReference>
<dbReference type="InterPro" id="IPR012816">
    <property type="entry name" value="NADAR"/>
</dbReference>
<dbReference type="Gene3D" id="1.10.357.40">
    <property type="entry name" value="YbiA-like"/>
    <property type="match status" value="1"/>
</dbReference>
<dbReference type="Pfam" id="PF08719">
    <property type="entry name" value="NADAR"/>
    <property type="match status" value="1"/>
</dbReference>